<feature type="compositionally biased region" description="Acidic residues" evidence="1">
    <location>
        <begin position="182"/>
        <end position="193"/>
    </location>
</feature>
<dbReference type="InterPro" id="IPR013243">
    <property type="entry name" value="SCA7_dom"/>
</dbReference>
<dbReference type="Gene3D" id="6.10.140.1270">
    <property type="match status" value="1"/>
</dbReference>
<dbReference type="Pfam" id="PF08313">
    <property type="entry name" value="SCA7"/>
    <property type="match status" value="1"/>
</dbReference>
<protein>
    <recommendedName>
        <fullName evidence="2">SCA7 domain-containing protein</fullName>
    </recommendedName>
</protein>
<feature type="region of interest" description="Disordered" evidence="1">
    <location>
        <begin position="112"/>
        <end position="133"/>
    </location>
</feature>
<dbReference type="EMBL" id="JAHRIP010012297">
    <property type="protein sequence ID" value="MEQ2285005.1"/>
    <property type="molecule type" value="Genomic_DNA"/>
</dbReference>
<comment type="caution">
    <text evidence="3">The sequence shown here is derived from an EMBL/GenBank/DDBJ whole genome shotgun (WGS) entry which is preliminary data.</text>
</comment>
<keyword evidence="4" id="KW-1185">Reference proteome</keyword>
<evidence type="ECO:0000256" key="1">
    <source>
        <dbReference type="SAM" id="MobiDB-lite"/>
    </source>
</evidence>
<dbReference type="InterPro" id="IPR052237">
    <property type="entry name" value="Ataxin-7-like_regulator"/>
</dbReference>
<gene>
    <name evidence="3" type="ORF">AMECASPLE_027386</name>
</gene>
<evidence type="ECO:0000313" key="4">
    <source>
        <dbReference type="Proteomes" id="UP001469553"/>
    </source>
</evidence>
<dbReference type="PANTHER" id="PTHR15117:SF5">
    <property type="entry name" value="ATAXIN-7-LIKE PROTEIN 2"/>
    <property type="match status" value="1"/>
</dbReference>
<evidence type="ECO:0000259" key="2">
    <source>
        <dbReference type="PROSITE" id="PS51505"/>
    </source>
</evidence>
<reference evidence="3 4" key="1">
    <citation type="submission" date="2021-06" db="EMBL/GenBank/DDBJ databases">
        <authorList>
            <person name="Palmer J.M."/>
        </authorList>
    </citation>
    <scope>NUCLEOTIDE SEQUENCE [LARGE SCALE GENOMIC DNA]</scope>
    <source>
        <strain evidence="3 4">AS_MEX2019</strain>
        <tissue evidence="3">Muscle</tissue>
    </source>
</reference>
<feature type="compositionally biased region" description="Basic and acidic residues" evidence="1">
    <location>
        <begin position="157"/>
        <end position="167"/>
    </location>
</feature>
<evidence type="ECO:0000313" key="3">
    <source>
        <dbReference type="EMBL" id="MEQ2285005.1"/>
    </source>
</evidence>
<accession>A0ABV0XUL4</accession>
<feature type="region of interest" description="Disordered" evidence="1">
    <location>
        <begin position="154"/>
        <end position="213"/>
    </location>
</feature>
<proteinExistence type="predicted"/>
<dbReference type="Proteomes" id="UP001469553">
    <property type="component" value="Unassembled WGS sequence"/>
</dbReference>
<organism evidence="3 4">
    <name type="scientific">Ameca splendens</name>
    <dbReference type="NCBI Taxonomy" id="208324"/>
    <lineage>
        <taxon>Eukaryota</taxon>
        <taxon>Metazoa</taxon>
        <taxon>Chordata</taxon>
        <taxon>Craniata</taxon>
        <taxon>Vertebrata</taxon>
        <taxon>Euteleostomi</taxon>
        <taxon>Actinopterygii</taxon>
        <taxon>Neopterygii</taxon>
        <taxon>Teleostei</taxon>
        <taxon>Neoteleostei</taxon>
        <taxon>Acanthomorphata</taxon>
        <taxon>Ovalentaria</taxon>
        <taxon>Atherinomorphae</taxon>
        <taxon>Cyprinodontiformes</taxon>
        <taxon>Goodeidae</taxon>
        <taxon>Ameca</taxon>
    </lineage>
</organism>
<dbReference type="PANTHER" id="PTHR15117">
    <property type="entry name" value="ATAXIN 7 RELATED"/>
    <property type="match status" value="1"/>
</dbReference>
<feature type="domain" description="SCA7" evidence="2">
    <location>
        <begin position="44"/>
        <end position="111"/>
    </location>
</feature>
<name>A0ABV0XUL4_9TELE</name>
<dbReference type="PROSITE" id="PS51505">
    <property type="entry name" value="SCA7"/>
    <property type="match status" value="1"/>
</dbReference>
<sequence length="213" mass="23566">MTLSDPVEELYLFDSKETLACWVSLSRSLCDPGRTDRFLGKVVSVSSERECDLDKHCGVLDPERKKVCTRLLTCNIHSIHQRRKVTGRSKNFDQLVAELKMKVREKGAQALDVGFSTGGSPSPETPREQAGVPHCRRPLASLPAFSRSMAVSEYIPEEEKQWQDEAGLHAPSPLVQGHVSSDDSEAEGPEEQSDFTSSTSHPRPGAVKLLYSE</sequence>